<dbReference type="OrthoDB" id="8021425at2"/>
<organism evidence="1 2">
    <name type="scientific">Methylorubrum salsuginis</name>
    <dbReference type="NCBI Taxonomy" id="414703"/>
    <lineage>
        <taxon>Bacteria</taxon>
        <taxon>Pseudomonadati</taxon>
        <taxon>Pseudomonadota</taxon>
        <taxon>Alphaproteobacteria</taxon>
        <taxon>Hyphomicrobiales</taxon>
        <taxon>Methylobacteriaceae</taxon>
        <taxon>Methylorubrum</taxon>
    </lineage>
</organism>
<name>A0A1I4JKR4_9HYPH</name>
<dbReference type="Proteomes" id="UP000198804">
    <property type="component" value="Unassembled WGS sequence"/>
</dbReference>
<dbReference type="AlphaFoldDB" id="A0A1I4JKR4"/>
<evidence type="ECO:0000313" key="2">
    <source>
        <dbReference type="Proteomes" id="UP000198804"/>
    </source>
</evidence>
<keyword evidence="2" id="KW-1185">Reference proteome</keyword>
<dbReference type="EMBL" id="FOSV01000020">
    <property type="protein sequence ID" value="SFL67159.1"/>
    <property type="molecule type" value="Genomic_DNA"/>
</dbReference>
<dbReference type="RefSeq" id="WP_091950292.1">
    <property type="nucleotide sequence ID" value="NZ_FOSV01000020.1"/>
</dbReference>
<gene>
    <name evidence="1" type="ORF">SAMN04488125_12078</name>
</gene>
<accession>A0A1I4JKR4</accession>
<evidence type="ECO:0000313" key="1">
    <source>
        <dbReference type="EMBL" id="SFL67159.1"/>
    </source>
</evidence>
<protein>
    <submittedName>
        <fullName evidence="1">Uncharacterized protein</fullName>
    </submittedName>
</protein>
<dbReference type="STRING" id="414703.SAMN04488125_12078"/>
<reference evidence="2" key="1">
    <citation type="submission" date="2016-10" db="EMBL/GenBank/DDBJ databases">
        <authorList>
            <person name="Varghese N."/>
            <person name="Submissions S."/>
        </authorList>
    </citation>
    <scope>NUCLEOTIDE SEQUENCE [LARGE SCALE GENOMIC DNA]</scope>
    <source>
        <strain evidence="2">CGMCC 1.6474</strain>
    </source>
</reference>
<sequence length="88" mass="9531">MIPILALPILALGAWVATDRPAAAADAGRAGVAVRSDCAWPVRCRRPPGPPDRDVRPFEGTLRGALGRPCGVRWRYTPSGPRRVRICF</sequence>
<proteinExistence type="predicted"/>